<organism evidence="1 2">
    <name type="scientific">Guyanagaster necrorhizus</name>
    <dbReference type="NCBI Taxonomy" id="856835"/>
    <lineage>
        <taxon>Eukaryota</taxon>
        <taxon>Fungi</taxon>
        <taxon>Dikarya</taxon>
        <taxon>Basidiomycota</taxon>
        <taxon>Agaricomycotina</taxon>
        <taxon>Agaricomycetes</taxon>
        <taxon>Agaricomycetidae</taxon>
        <taxon>Agaricales</taxon>
        <taxon>Marasmiineae</taxon>
        <taxon>Physalacriaceae</taxon>
        <taxon>Guyanagaster</taxon>
    </lineage>
</organism>
<evidence type="ECO:0000313" key="1">
    <source>
        <dbReference type="EMBL" id="KAG7439340.1"/>
    </source>
</evidence>
<accession>A0A9P8AL31</accession>
<dbReference type="AlphaFoldDB" id="A0A9P8AL31"/>
<keyword evidence="2" id="KW-1185">Reference proteome</keyword>
<proteinExistence type="predicted"/>
<dbReference type="GeneID" id="66106957"/>
<dbReference type="Proteomes" id="UP000812287">
    <property type="component" value="Unassembled WGS sequence"/>
</dbReference>
<name>A0A9P8AL31_9AGAR</name>
<gene>
    <name evidence="1" type="ORF">BT62DRAFT_924783</name>
</gene>
<evidence type="ECO:0000313" key="2">
    <source>
        <dbReference type="Proteomes" id="UP000812287"/>
    </source>
</evidence>
<reference evidence="1" key="1">
    <citation type="submission" date="2020-11" db="EMBL/GenBank/DDBJ databases">
        <title>Adaptations for nitrogen fixation in a non-lichenized fungal sporocarp promotes dispersal by wood-feeding termites.</title>
        <authorList>
            <consortium name="DOE Joint Genome Institute"/>
            <person name="Koch R.A."/>
            <person name="Yoon G."/>
            <person name="Arayal U."/>
            <person name="Lail K."/>
            <person name="Amirebrahimi M."/>
            <person name="Labutti K."/>
            <person name="Lipzen A."/>
            <person name="Riley R."/>
            <person name="Barry K."/>
            <person name="Henrissat B."/>
            <person name="Grigoriev I.V."/>
            <person name="Herr J.R."/>
            <person name="Aime M.C."/>
        </authorList>
    </citation>
    <scope>NUCLEOTIDE SEQUENCE</scope>
    <source>
        <strain evidence="1">MCA 3950</strain>
    </source>
</reference>
<comment type="caution">
    <text evidence="1">The sequence shown here is derived from an EMBL/GenBank/DDBJ whole genome shotgun (WGS) entry which is preliminary data.</text>
</comment>
<dbReference type="RefSeq" id="XP_043032840.1">
    <property type="nucleotide sequence ID" value="XM_043184660.1"/>
</dbReference>
<sequence length="186" mass="20535">MNTFASLARLAIKGGNDRPISLASVETDEKAAFPVQNEIQTVRRMTNSTFVTKQDQNFQTCGLDIVQHPSKIHCPTVVNPNEQAKKSNQEEVPTSPKSVVFSFVVIPTRQTSFSAVIITSSSFTASVFSDGELHHPSQDESSVHRAGVQHRNTLILTAPEECPVIYHSSEYSEERIEFTSGVIDDK</sequence>
<dbReference type="EMBL" id="MU250599">
    <property type="protein sequence ID" value="KAG7439340.1"/>
    <property type="molecule type" value="Genomic_DNA"/>
</dbReference>
<protein>
    <submittedName>
        <fullName evidence="1">Uncharacterized protein</fullName>
    </submittedName>
</protein>